<keyword evidence="12 17" id="KW-0496">Mitochondrion</keyword>
<comment type="subcellular location">
    <subcellularLocation>
        <location evidence="1">Mitochondrion membrane</location>
        <topology evidence="1">Multi-pass membrane protein</topology>
    </subcellularLocation>
</comment>
<evidence type="ECO:0000256" key="8">
    <source>
        <dbReference type="ARBA" id="ARBA00022967"/>
    </source>
</evidence>
<dbReference type="EC" id="7.1.1.2" evidence="3"/>
<geneLocation type="mitochondrion" evidence="17"/>
<accession>L0E7G7</accession>
<comment type="catalytic activity">
    <reaction evidence="15">
        <text>a ubiquinone + NADH + 5 H(+)(in) = a ubiquinol + NAD(+) + 4 H(+)(out)</text>
        <dbReference type="Rhea" id="RHEA:29091"/>
        <dbReference type="Rhea" id="RHEA-COMP:9565"/>
        <dbReference type="Rhea" id="RHEA-COMP:9566"/>
        <dbReference type="ChEBI" id="CHEBI:15378"/>
        <dbReference type="ChEBI" id="CHEBI:16389"/>
        <dbReference type="ChEBI" id="CHEBI:17976"/>
        <dbReference type="ChEBI" id="CHEBI:57540"/>
        <dbReference type="ChEBI" id="CHEBI:57945"/>
        <dbReference type="EC" id="7.1.1.2"/>
    </reaction>
</comment>
<keyword evidence="9" id="KW-0249">Electron transport</keyword>
<evidence type="ECO:0000256" key="9">
    <source>
        <dbReference type="ARBA" id="ARBA00022982"/>
    </source>
</evidence>
<feature type="transmembrane region" description="Helical" evidence="16">
    <location>
        <begin position="53"/>
        <end position="74"/>
    </location>
</feature>
<reference evidence="17" key="1">
    <citation type="journal article" date="2013" name="Mol. Phylogenet. Evol.">
        <title>Mitogenomic analysis of decapod crustacean phylogeny corroborates traditional views on their relationships.</title>
        <authorList>
            <person name="Shen H."/>
            <person name="Braband A."/>
            <person name="Scholtz G."/>
        </authorList>
    </citation>
    <scope>NUCLEOTIDE SEQUENCE</scope>
</reference>
<evidence type="ECO:0000256" key="12">
    <source>
        <dbReference type="ARBA" id="ARBA00023128"/>
    </source>
</evidence>
<keyword evidence="11" id="KW-0520">NAD</keyword>
<feature type="transmembrane region" description="Helical" evidence="16">
    <location>
        <begin position="144"/>
        <end position="165"/>
    </location>
</feature>
<keyword evidence="6" id="KW-0679">Respiratory chain</keyword>
<evidence type="ECO:0000256" key="3">
    <source>
        <dbReference type="ARBA" id="ARBA00012944"/>
    </source>
</evidence>
<evidence type="ECO:0000256" key="14">
    <source>
        <dbReference type="ARBA" id="ARBA00031019"/>
    </source>
</evidence>
<evidence type="ECO:0000256" key="7">
    <source>
        <dbReference type="ARBA" id="ARBA00022692"/>
    </source>
</evidence>
<dbReference type="GO" id="GO:0031966">
    <property type="term" value="C:mitochondrial membrane"/>
    <property type="evidence" value="ECO:0007669"/>
    <property type="project" value="UniProtKB-SubCell"/>
</dbReference>
<evidence type="ECO:0000256" key="6">
    <source>
        <dbReference type="ARBA" id="ARBA00022660"/>
    </source>
</evidence>
<evidence type="ECO:0000256" key="10">
    <source>
        <dbReference type="ARBA" id="ARBA00022989"/>
    </source>
</evidence>
<keyword evidence="7 16" id="KW-0812">Transmembrane</keyword>
<keyword evidence="10 16" id="KW-1133">Transmembrane helix</keyword>
<keyword evidence="5" id="KW-0813">Transport</keyword>
<evidence type="ECO:0000256" key="1">
    <source>
        <dbReference type="ARBA" id="ARBA00004225"/>
    </source>
</evidence>
<dbReference type="GO" id="GO:0008137">
    <property type="term" value="F:NADH dehydrogenase (ubiquinone) activity"/>
    <property type="evidence" value="ECO:0007669"/>
    <property type="project" value="UniProtKB-EC"/>
</dbReference>
<evidence type="ECO:0000256" key="4">
    <source>
        <dbReference type="ARBA" id="ARBA00021095"/>
    </source>
</evidence>
<dbReference type="AlphaFoldDB" id="L0E7G7"/>
<protein>
    <recommendedName>
        <fullName evidence="4">NADH-ubiquinone oxidoreductase chain 6</fullName>
        <ecNumber evidence="3">7.1.1.2</ecNumber>
    </recommendedName>
    <alternativeName>
        <fullName evidence="14">NADH dehydrogenase subunit 6</fullName>
    </alternativeName>
</protein>
<organism evidence="17">
    <name type="scientific">Cryptolithodes sitchensis</name>
    <name type="common">Umbrella crab</name>
    <dbReference type="NCBI Taxonomy" id="174327"/>
    <lineage>
        <taxon>Eukaryota</taxon>
        <taxon>Metazoa</taxon>
        <taxon>Ecdysozoa</taxon>
        <taxon>Arthropoda</taxon>
        <taxon>Crustacea</taxon>
        <taxon>Multicrustacea</taxon>
        <taxon>Malacostraca</taxon>
        <taxon>Eumalacostraca</taxon>
        <taxon>Eucarida</taxon>
        <taxon>Decapoda</taxon>
        <taxon>Pleocyemata</taxon>
        <taxon>Anomura</taxon>
        <taxon>Paguroidea</taxon>
        <taxon>Lithodidae</taxon>
        <taxon>Cryptolithodes</taxon>
    </lineage>
</organism>
<sequence>MLSHDILYLILPIIIMFSLFFMRVSHPLSAGLVLLIQTTLVAVASGTLNKTFWFFYILFLIFLGGMMVVFIYVASLASNEQFTIDINFFLVSFMIVTFVFLLLTIYDPIILSNKMLMMSSSLMNKYKFSSNSLFNSPIYNAPSAFFTFFIISYLLLALLVVVKIMKSSSGGLRLMTYENTSA</sequence>
<dbReference type="PANTHER" id="PTHR11435:SF1">
    <property type="entry name" value="NADH-UBIQUINONE OXIDOREDUCTASE CHAIN 6"/>
    <property type="match status" value="1"/>
</dbReference>
<keyword evidence="13 16" id="KW-0472">Membrane</keyword>
<evidence type="ECO:0000256" key="5">
    <source>
        <dbReference type="ARBA" id="ARBA00022448"/>
    </source>
</evidence>
<evidence type="ECO:0000256" key="11">
    <source>
        <dbReference type="ARBA" id="ARBA00023027"/>
    </source>
</evidence>
<evidence type="ECO:0000256" key="16">
    <source>
        <dbReference type="SAM" id="Phobius"/>
    </source>
</evidence>
<gene>
    <name evidence="17" type="primary">ND6</name>
</gene>
<dbReference type="EMBL" id="KC107820">
    <property type="protein sequence ID" value="AGA56217.1"/>
    <property type="molecule type" value="Genomic_DNA"/>
</dbReference>
<evidence type="ECO:0000256" key="15">
    <source>
        <dbReference type="ARBA" id="ARBA00049551"/>
    </source>
</evidence>
<dbReference type="PANTHER" id="PTHR11435">
    <property type="entry name" value="NADH UBIQUINONE OXIDOREDUCTASE SUBUNIT ND6"/>
    <property type="match status" value="1"/>
</dbReference>
<name>L0E7G7_CRYSI</name>
<proteinExistence type="inferred from homology"/>
<comment type="similarity">
    <text evidence="2">Belongs to the complex I subunit 6 family.</text>
</comment>
<evidence type="ECO:0000256" key="2">
    <source>
        <dbReference type="ARBA" id="ARBA00005698"/>
    </source>
</evidence>
<feature type="transmembrane region" description="Helical" evidence="16">
    <location>
        <begin position="86"/>
        <end position="106"/>
    </location>
</feature>
<evidence type="ECO:0000256" key="13">
    <source>
        <dbReference type="ARBA" id="ARBA00023136"/>
    </source>
</evidence>
<feature type="transmembrane region" description="Helical" evidence="16">
    <location>
        <begin position="6"/>
        <end position="22"/>
    </location>
</feature>
<keyword evidence="8" id="KW-1278">Translocase</keyword>
<evidence type="ECO:0000313" key="17">
    <source>
        <dbReference type="EMBL" id="AGA56217.1"/>
    </source>
</evidence>
<dbReference type="InterPro" id="IPR050269">
    <property type="entry name" value="ComplexI_Subunit6"/>
</dbReference>